<feature type="transmembrane region" description="Helical" evidence="1">
    <location>
        <begin position="376"/>
        <end position="393"/>
    </location>
</feature>
<keyword evidence="1" id="KW-0812">Transmembrane</keyword>
<dbReference type="OMA" id="WWKNILF"/>
<dbReference type="Proteomes" id="UP000008281">
    <property type="component" value="Unassembled WGS sequence"/>
</dbReference>
<feature type="domain" description="Nose resistant-to-fluoxetine protein N-terminal" evidence="3">
    <location>
        <begin position="97"/>
        <end position="230"/>
    </location>
</feature>
<feature type="transmembrane region" description="Helical" evidence="1">
    <location>
        <begin position="332"/>
        <end position="355"/>
    </location>
</feature>
<keyword evidence="1" id="KW-0472">Membrane</keyword>
<organism evidence="5">
    <name type="scientific">Caenorhabditis remanei</name>
    <name type="common">Caenorhabditis vulgaris</name>
    <dbReference type="NCBI Taxonomy" id="31234"/>
    <lineage>
        <taxon>Eukaryota</taxon>
        <taxon>Metazoa</taxon>
        <taxon>Ecdysozoa</taxon>
        <taxon>Nematoda</taxon>
        <taxon>Chromadorea</taxon>
        <taxon>Rhabditida</taxon>
        <taxon>Rhabditina</taxon>
        <taxon>Rhabditomorpha</taxon>
        <taxon>Rhabditoidea</taxon>
        <taxon>Rhabditidae</taxon>
        <taxon>Peloderinae</taxon>
        <taxon>Caenorhabditis</taxon>
    </lineage>
</organism>
<dbReference type="PANTHER" id="PTHR11161:SF14">
    <property type="entry name" value="NOSE RESISTANT-TO-FLUOXETINE PROTEIN N-TERMINAL DOMAIN-CONTAINING PROTEIN"/>
    <property type="match status" value="1"/>
</dbReference>
<dbReference type="InParanoid" id="E3MCZ1"/>
<proteinExistence type="predicted"/>
<feature type="transmembrane region" description="Helical" evidence="1">
    <location>
        <begin position="462"/>
        <end position="483"/>
    </location>
</feature>
<dbReference type="eggNOG" id="KOG3700">
    <property type="taxonomic scope" value="Eukaryota"/>
</dbReference>
<name>E3MCZ1_CAERE</name>
<gene>
    <name evidence="4" type="primary">Cre-ndg-4</name>
    <name evidence="4" type="ORF">CRE_20259</name>
</gene>
<keyword evidence="2" id="KW-0732">Signal</keyword>
<dbReference type="PROSITE" id="PS51257">
    <property type="entry name" value="PROKAR_LIPOPROTEIN"/>
    <property type="match status" value="1"/>
</dbReference>
<feature type="transmembrane region" description="Helical" evidence="1">
    <location>
        <begin position="230"/>
        <end position="253"/>
    </location>
</feature>
<dbReference type="STRING" id="31234.E3MCZ1"/>
<feature type="transmembrane region" description="Helical" evidence="1">
    <location>
        <begin position="518"/>
        <end position="538"/>
    </location>
</feature>
<evidence type="ECO:0000256" key="1">
    <source>
        <dbReference type="SAM" id="Phobius"/>
    </source>
</evidence>
<dbReference type="InterPro" id="IPR006621">
    <property type="entry name" value="Nose-resist-to-fluoxetine_N"/>
</dbReference>
<dbReference type="PANTHER" id="PTHR11161">
    <property type="entry name" value="O-ACYLTRANSFERASE"/>
    <property type="match status" value="1"/>
</dbReference>
<feature type="chain" id="PRO_5003175599" evidence="2">
    <location>
        <begin position="17"/>
        <end position="722"/>
    </location>
</feature>
<feature type="transmembrane region" description="Helical" evidence="1">
    <location>
        <begin position="592"/>
        <end position="609"/>
    </location>
</feature>
<evidence type="ECO:0000259" key="3">
    <source>
        <dbReference type="SMART" id="SM00703"/>
    </source>
</evidence>
<protein>
    <submittedName>
        <fullName evidence="4">CRE-NDG-4 protein</fullName>
    </submittedName>
</protein>
<feature type="signal peptide" evidence="2">
    <location>
        <begin position="1"/>
        <end position="16"/>
    </location>
</feature>
<feature type="transmembrane region" description="Helical" evidence="1">
    <location>
        <begin position="550"/>
        <end position="572"/>
    </location>
</feature>
<accession>E3MCZ1</accession>
<feature type="transmembrane region" description="Helical" evidence="1">
    <location>
        <begin position="435"/>
        <end position="455"/>
    </location>
</feature>
<dbReference type="AlphaFoldDB" id="E3MCZ1"/>
<dbReference type="Pfam" id="PF20146">
    <property type="entry name" value="NRF"/>
    <property type="match status" value="1"/>
</dbReference>
<dbReference type="InterPro" id="IPR052728">
    <property type="entry name" value="O2_lipid_transport_reg"/>
</dbReference>
<feature type="transmembrane region" description="Helical" evidence="1">
    <location>
        <begin position="674"/>
        <end position="695"/>
    </location>
</feature>
<dbReference type="FunCoup" id="E3MCZ1">
    <property type="interactions" value="2"/>
</dbReference>
<dbReference type="HOGENOM" id="CLU_403458_0_0_1"/>
<evidence type="ECO:0000313" key="5">
    <source>
        <dbReference type="Proteomes" id="UP000008281"/>
    </source>
</evidence>
<evidence type="ECO:0000256" key="2">
    <source>
        <dbReference type="SAM" id="SignalP"/>
    </source>
</evidence>
<reference evidence="4" key="1">
    <citation type="submission" date="2007-07" db="EMBL/GenBank/DDBJ databases">
        <title>PCAP assembly of the Caenorhabditis remanei genome.</title>
        <authorList>
            <consortium name="The Caenorhabditis remanei Sequencing Consortium"/>
            <person name="Wilson R.K."/>
        </authorList>
    </citation>
    <scope>NUCLEOTIDE SEQUENCE [LARGE SCALE GENOMIC DNA]</scope>
    <source>
        <strain evidence="4">PB4641</strain>
    </source>
</reference>
<dbReference type="EMBL" id="DS268435">
    <property type="protein sequence ID" value="EFO98627.1"/>
    <property type="molecule type" value="Genomic_DNA"/>
</dbReference>
<feature type="transmembrane region" description="Helical" evidence="1">
    <location>
        <begin position="643"/>
        <end position="662"/>
    </location>
</feature>
<keyword evidence="1" id="KW-1133">Transmembrane helix</keyword>
<feature type="transmembrane region" description="Helical" evidence="1">
    <location>
        <begin position="283"/>
        <end position="307"/>
    </location>
</feature>
<dbReference type="OrthoDB" id="207378at2759"/>
<evidence type="ECO:0000313" key="4">
    <source>
        <dbReference type="EMBL" id="EFO98627.1"/>
    </source>
</evidence>
<keyword evidence="5" id="KW-1185">Reference proteome</keyword>
<sequence length="722" mass="81996">MRSFLLLLTLCQLAFSCTLCHFRTPPRPRPLDQYKLPKIGAKQFDLEKMPKLCNSAKQLPVEPECQAQFEKIFCSADKLTDTFRGCPTNVNKSLSEQEQCSQCAYQKANNGWVLRCKLENTGPKNNTNITGFDSLGKPAAGITEGNYYWLGDYELCAALATEGSFNGQYCRIEMEVPDAGVESGCPQTDPLSIILGVCFPSACSVSDLAKVSALYLPYNLKVECESESRWSLVTIFLFVLFGIWIIPQAVATVQPSLNDSILSCFSIPENAKRTLSTRRETPYLHVVHGLEFLLFFSIVCGMVYNFMLPYIENVAFSFEGVTSLSMHIVNNYSFQIDGLLALSAFYTTYMLFGNIPTIRAALDAVCQRIARFYKNFRFWPAYIVCVLFMYVIFPGVSSGPMWIHTDTVSRCESGWWKNIIFINNWFNVTDTCVDIGYVISMEAQYFLLLVILIFLSSKFPMLTQIFAYLMLFSSIVFSFLRAYKLSLPPAPILSLEPEPLEKTYALFDQLMLSLFARSSNYCLGFVFGIGCATASEDLRKMGLRYFNHKLLAVACIVCAALTLFGAFPYSAWAWSDNNTLWNALYAAFHRPLWAFSLLSFVYLCHHGAFSELQNLFSINKILLFSEWLNALLEWRVFTPLSKVTWIALVVAEPIILYFFSSLNKPAYATHWSTMYTAISAALLAYFIAMFLDVFVTRPVRFLIYPEQRHRYAQAHTQEQQAN</sequence>
<dbReference type="SMART" id="SM00703">
    <property type="entry name" value="NRF"/>
    <property type="match status" value="1"/>
</dbReference>